<accession>A0A1I8GCY1</accession>
<reference evidence="2" key="1">
    <citation type="submission" date="2016-11" db="UniProtKB">
        <authorList>
            <consortium name="WormBaseParasite"/>
        </authorList>
    </citation>
    <scope>IDENTIFICATION</scope>
</reference>
<dbReference type="WBParaSite" id="maker-uti_cns_0001428-snap-gene-1.11-mRNA-1">
    <property type="protein sequence ID" value="maker-uti_cns_0001428-snap-gene-1.11-mRNA-1"/>
    <property type="gene ID" value="maker-uti_cns_0001428-snap-gene-1.11"/>
</dbReference>
<proteinExistence type="predicted"/>
<sequence length="102" mass="10364">MPPTATIPGSGAAASASAGVAAVLQALAAPLPTITWLSRIISSRQWRLRLSSSLAVGLPLRLAPVPDIAPSLSTNTTSVTMATSRCSALSSRSISDLPPMII</sequence>
<name>A0A1I8GCY1_9PLAT</name>
<keyword evidence="1" id="KW-1185">Reference proteome</keyword>
<organism evidence="1 2">
    <name type="scientific">Macrostomum lignano</name>
    <dbReference type="NCBI Taxonomy" id="282301"/>
    <lineage>
        <taxon>Eukaryota</taxon>
        <taxon>Metazoa</taxon>
        <taxon>Spiralia</taxon>
        <taxon>Lophotrochozoa</taxon>
        <taxon>Platyhelminthes</taxon>
        <taxon>Rhabditophora</taxon>
        <taxon>Macrostomorpha</taxon>
        <taxon>Macrostomida</taxon>
        <taxon>Macrostomidae</taxon>
        <taxon>Macrostomum</taxon>
    </lineage>
</organism>
<dbReference type="Proteomes" id="UP000095280">
    <property type="component" value="Unplaced"/>
</dbReference>
<protein>
    <submittedName>
        <fullName evidence="2">Secreted protein</fullName>
    </submittedName>
</protein>
<dbReference type="AlphaFoldDB" id="A0A1I8GCY1"/>
<evidence type="ECO:0000313" key="2">
    <source>
        <dbReference type="WBParaSite" id="maker-uti_cns_0001428-snap-gene-1.11-mRNA-1"/>
    </source>
</evidence>
<evidence type="ECO:0000313" key="1">
    <source>
        <dbReference type="Proteomes" id="UP000095280"/>
    </source>
</evidence>